<dbReference type="GO" id="GO:0016042">
    <property type="term" value="P:lipid catabolic process"/>
    <property type="evidence" value="ECO:0007669"/>
    <property type="project" value="UniProtKB-KW"/>
</dbReference>
<keyword evidence="5" id="KW-0378">Hydrolase</keyword>
<feature type="chain" id="PRO_5021891903" description="GDSL esterase/lipase 7" evidence="8">
    <location>
        <begin position="20"/>
        <end position="368"/>
    </location>
</feature>
<dbReference type="PANTHER" id="PTHR45650:SF79">
    <property type="entry name" value="GDSL ESTERASE_LIPASE 7"/>
    <property type="match status" value="1"/>
</dbReference>
<sequence>MKSLLFCVVFLELVWFGYGYGQSQDDHHPLAPAFFVFGDSLVDSGNNNYIPTLARANYFPYGIDFGFPTGRFCNGRTVVDYGATYLNLPFVPPYLSPLSIGQSVLRGLNYASAAAGILDETGQHYGARTTFSGQISQFEMTIELRLRPFFQNPADLKKYLAKSIIGINIGSNDYINNYLMSERYSNSRIYNGEEYADLLIKTLSAQISRLYNLGARKMVLAGAGPLGCIPSQLSMASGNNNNSGCVTKINNLVSMFNSRVKDLANTANTSLPGSFFIYQNIYDLFHDMVVNPFKYGLVIPNKACCGNGRYGGALTCLPLQQPCLNRQEYVFWDAFHPTETANKIIAHNTFSKSAKYSYPISVYELAKL</sequence>
<comment type="subcellular location">
    <subcellularLocation>
        <location evidence="1">Secreted</location>
    </subcellularLocation>
</comment>
<dbReference type="AlphaFoldDB" id="A0A565CLW8"/>
<keyword evidence="4 8" id="KW-0732">Signal</keyword>
<comment type="similarity">
    <text evidence="2">Belongs to the 'GDSL' lipolytic enzyme family.</text>
</comment>
<evidence type="ECO:0000313" key="9">
    <source>
        <dbReference type="EMBL" id="VVB14649.1"/>
    </source>
</evidence>
<organism evidence="9 10">
    <name type="scientific">Arabis nemorensis</name>
    <dbReference type="NCBI Taxonomy" id="586526"/>
    <lineage>
        <taxon>Eukaryota</taxon>
        <taxon>Viridiplantae</taxon>
        <taxon>Streptophyta</taxon>
        <taxon>Embryophyta</taxon>
        <taxon>Tracheophyta</taxon>
        <taxon>Spermatophyta</taxon>
        <taxon>Magnoliopsida</taxon>
        <taxon>eudicotyledons</taxon>
        <taxon>Gunneridae</taxon>
        <taxon>Pentapetalae</taxon>
        <taxon>rosids</taxon>
        <taxon>malvids</taxon>
        <taxon>Brassicales</taxon>
        <taxon>Brassicaceae</taxon>
        <taxon>Arabideae</taxon>
        <taxon>Arabis</taxon>
    </lineage>
</organism>
<evidence type="ECO:0000256" key="1">
    <source>
        <dbReference type="ARBA" id="ARBA00004613"/>
    </source>
</evidence>
<dbReference type="GO" id="GO:0016788">
    <property type="term" value="F:hydrolase activity, acting on ester bonds"/>
    <property type="evidence" value="ECO:0007669"/>
    <property type="project" value="InterPro"/>
</dbReference>
<dbReference type="EMBL" id="CABITT030000008">
    <property type="protein sequence ID" value="VVB14649.1"/>
    <property type="molecule type" value="Genomic_DNA"/>
</dbReference>
<dbReference type="SUPFAM" id="SSF52266">
    <property type="entry name" value="SGNH hydrolase"/>
    <property type="match status" value="1"/>
</dbReference>
<evidence type="ECO:0000256" key="3">
    <source>
        <dbReference type="ARBA" id="ARBA00022525"/>
    </source>
</evidence>
<evidence type="ECO:0000256" key="6">
    <source>
        <dbReference type="ARBA" id="ARBA00022963"/>
    </source>
</evidence>
<dbReference type="Pfam" id="PF00657">
    <property type="entry name" value="Lipase_GDSL"/>
    <property type="match status" value="1"/>
</dbReference>
<dbReference type="InterPro" id="IPR051238">
    <property type="entry name" value="GDSL_esterase/lipase"/>
</dbReference>
<gene>
    <name evidence="9" type="ORF">ANE_LOCUS25093</name>
</gene>
<evidence type="ECO:0000256" key="5">
    <source>
        <dbReference type="ARBA" id="ARBA00022801"/>
    </source>
</evidence>
<evidence type="ECO:0000256" key="7">
    <source>
        <dbReference type="ARBA" id="ARBA00023098"/>
    </source>
</evidence>
<accession>A0A565CLW8</accession>
<dbReference type="GO" id="GO:0005576">
    <property type="term" value="C:extracellular region"/>
    <property type="evidence" value="ECO:0007669"/>
    <property type="project" value="UniProtKB-SubCell"/>
</dbReference>
<keyword evidence="7" id="KW-0443">Lipid metabolism</keyword>
<protein>
    <recommendedName>
        <fullName evidence="11">GDSL esterase/lipase 7</fullName>
    </recommendedName>
</protein>
<keyword evidence="6" id="KW-0442">Lipid degradation</keyword>
<dbReference type="Proteomes" id="UP000489600">
    <property type="component" value="Unassembled WGS sequence"/>
</dbReference>
<proteinExistence type="inferred from homology"/>
<evidence type="ECO:0008006" key="11">
    <source>
        <dbReference type="Google" id="ProtNLM"/>
    </source>
</evidence>
<dbReference type="OrthoDB" id="1600564at2759"/>
<dbReference type="InterPro" id="IPR036514">
    <property type="entry name" value="SGNH_hydro_sf"/>
</dbReference>
<evidence type="ECO:0000256" key="8">
    <source>
        <dbReference type="SAM" id="SignalP"/>
    </source>
</evidence>
<feature type="signal peptide" evidence="8">
    <location>
        <begin position="1"/>
        <end position="19"/>
    </location>
</feature>
<keyword evidence="10" id="KW-1185">Reference proteome</keyword>
<dbReference type="CDD" id="cd01837">
    <property type="entry name" value="SGNH_plant_lipase_like"/>
    <property type="match status" value="1"/>
</dbReference>
<reference evidence="9" key="1">
    <citation type="submission" date="2019-07" db="EMBL/GenBank/DDBJ databases">
        <authorList>
            <person name="Dittberner H."/>
        </authorList>
    </citation>
    <scope>NUCLEOTIDE SEQUENCE [LARGE SCALE GENOMIC DNA]</scope>
</reference>
<name>A0A565CLW8_9BRAS</name>
<keyword evidence="3" id="KW-0964">Secreted</keyword>
<evidence type="ECO:0000313" key="10">
    <source>
        <dbReference type="Proteomes" id="UP000489600"/>
    </source>
</evidence>
<dbReference type="InterPro" id="IPR001087">
    <property type="entry name" value="GDSL"/>
</dbReference>
<dbReference type="Gene3D" id="3.40.50.1110">
    <property type="entry name" value="SGNH hydrolase"/>
    <property type="match status" value="1"/>
</dbReference>
<dbReference type="InterPro" id="IPR035669">
    <property type="entry name" value="SGNH_plant_lipase-like"/>
</dbReference>
<evidence type="ECO:0000256" key="2">
    <source>
        <dbReference type="ARBA" id="ARBA00008668"/>
    </source>
</evidence>
<comment type="caution">
    <text evidence="9">The sequence shown here is derived from an EMBL/GenBank/DDBJ whole genome shotgun (WGS) entry which is preliminary data.</text>
</comment>
<dbReference type="PANTHER" id="PTHR45650">
    <property type="entry name" value="GDSL-LIKE LIPASE/ACYLHYDROLASE-RELATED"/>
    <property type="match status" value="1"/>
</dbReference>
<evidence type="ECO:0000256" key="4">
    <source>
        <dbReference type="ARBA" id="ARBA00022729"/>
    </source>
</evidence>